<dbReference type="InterPro" id="IPR006016">
    <property type="entry name" value="UspA"/>
</dbReference>
<dbReference type="InterPro" id="IPR006015">
    <property type="entry name" value="Universal_stress_UspA"/>
</dbReference>
<evidence type="ECO:0000313" key="4">
    <source>
        <dbReference type="Proteomes" id="UP001596106"/>
    </source>
</evidence>
<feature type="domain" description="UspA" evidence="2">
    <location>
        <begin position="223"/>
        <end position="274"/>
    </location>
</feature>
<dbReference type="Pfam" id="PF00582">
    <property type="entry name" value="Usp"/>
    <property type="match status" value="2"/>
</dbReference>
<gene>
    <name evidence="3" type="ORF">ACFPMF_24245</name>
</gene>
<name>A0ABW0IJ50_9BACT</name>
<organism evidence="3 4">
    <name type="scientific">Larkinella bovis</name>
    <dbReference type="NCBI Taxonomy" id="683041"/>
    <lineage>
        <taxon>Bacteria</taxon>
        <taxon>Pseudomonadati</taxon>
        <taxon>Bacteroidota</taxon>
        <taxon>Cytophagia</taxon>
        <taxon>Cytophagales</taxon>
        <taxon>Spirosomataceae</taxon>
        <taxon>Larkinella</taxon>
    </lineage>
</organism>
<dbReference type="Gene3D" id="3.40.50.620">
    <property type="entry name" value="HUPs"/>
    <property type="match status" value="2"/>
</dbReference>
<accession>A0ABW0IJ50</accession>
<comment type="similarity">
    <text evidence="1">Belongs to the universal stress protein A family.</text>
</comment>
<comment type="caution">
    <text evidence="3">The sequence shown here is derived from an EMBL/GenBank/DDBJ whole genome shotgun (WGS) entry which is preliminary data.</text>
</comment>
<evidence type="ECO:0000313" key="3">
    <source>
        <dbReference type="EMBL" id="MFC5412457.1"/>
    </source>
</evidence>
<dbReference type="PANTHER" id="PTHR46268:SF6">
    <property type="entry name" value="UNIVERSAL STRESS PROTEIN UP12"/>
    <property type="match status" value="1"/>
</dbReference>
<dbReference type="RefSeq" id="WP_379849987.1">
    <property type="nucleotide sequence ID" value="NZ_JBHSMA010000013.1"/>
</dbReference>
<dbReference type="InterPro" id="IPR014729">
    <property type="entry name" value="Rossmann-like_a/b/a_fold"/>
</dbReference>
<keyword evidence="4" id="KW-1185">Reference proteome</keyword>
<feature type="domain" description="UspA" evidence="2">
    <location>
        <begin position="1"/>
        <end position="144"/>
    </location>
</feature>
<dbReference type="SUPFAM" id="SSF52402">
    <property type="entry name" value="Adenine nucleotide alpha hydrolases-like"/>
    <property type="match status" value="2"/>
</dbReference>
<evidence type="ECO:0000259" key="2">
    <source>
        <dbReference type="Pfam" id="PF00582"/>
    </source>
</evidence>
<dbReference type="PANTHER" id="PTHR46268">
    <property type="entry name" value="STRESS RESPONSE PROTEIN NHAX"/>
    <property type="match status" value="1"/>
</dbReference>
<protein>
    <submittedName>
        <fullName evidence="3">Universal stress protein</fullName>
    </submittedName>
</protein>
<dbReference type="PRINTS" id="PR01438">
    <property type="entry name" value="UNVRSLSTRESS"/>
</dbReference>
<evidence type="ECO:0000256" key="1">
    <source>
        <dbReference type="ARBA" id="ARBA00008791"/>
    </source>
</evidence>
<reference evidence="4" key="1">
    <citation type="journal article" date="2019" name="Int. J. Syst. Evol. Microbiol.">
        <title>The Global Catalogue of Microorganisms (GCM) 10K type strain sequencing project: providing services to taxonomists for standard genome sequencing and annotation.</title>
        <authorList>
            <consortium name="The Broad Institute Genomics Platform"/>
            <consortium name="The Broad Institute Genome Sequencing Center for Infectious Disease"/>
            <person name="Wu L."/>
            <person name="Ma J."/>
        </authorList>
    </citation>
    <scope>NUCLEOTIDE SEQUENCE [LARGE SCALE GENOMIC DNA]</scope>
    <source>
        <strain evidence="4">CCUG 55250</strain>
    </source>
</reference>
<dbReference type="EMBL" id="JBHSMA010000013">
    <property type="protein sequence ID" value="MFC5412457.1"/>
    <property type="molecule type" value="Genomic_DNA"/>
</dbReference>
<proteinExistence type="inferred from homology"/>
<dbReference type="Proteomes" id="UP001596106">
    <property type="component" value="Unassembled WGS sequence"/>
</dbReference>
<sequence>MKKILVPTDLSPLATNALDVAADLARTHQAEIILLHTMLYPLVVQPTGAYTPEYVTLMAESYETAYQEVEEALRKQVADPNYAGVRIEIKLTNNLDGLVRSINDQSPDLIVLASEGASGLMEWLEGSNAEHIVRHANCPVLVIKQPVKHFQPQNILGVIDMDDKLKTFHPYPFQLTDQGLQQFVYVLTPTDSRQPEGIREWMNEFALAKGIAHYNLAICRAPTVSEGILAYAEEIKADLIVLYTHGYTGLRHWIQGSVAEDVLNHSVCPVLIMRV</sequence>
<dbReference type="CDD" id="cd00293">
    <property type="entry name" value="USP-like"/>
    <property type="match status" value="1"/>
</dbReference>